<dbReference type="InterPro" id="IPR003594">
    <property type="entry name" value="HATPase_dom"/>
</dbReference>
<keyword evidence="1" id="KW-0472">Membrane</keyword>
<reference evidence="5" key="1">
    <citation type="submission" date="2016-11" db="EMBL/GenBank/DDBJ databases">
        <authorList>
            <person name="Varghese N."/>
            <person name="Submissions S."/>
        </authorList>
    </citation>
    <scope>NUCLEOTIDE SEQUENCE [LARGE SCALE GENOMIC DNA]</scope>
    <source>
        <strain evidence="5">CGMCC 1.8995</strain>
    </source>
</reference>
<dbReference type="SUPFAM" id="SSF55874">
    <property type="entry name" value="ATPase domain of HSP90 chaperone/DNA topoisomerase II/histidine kinase"/>
    <property type="match status" value="1"/>
</dbReference>
<dbReference type="EMBL" id="FQWD01000003">
    <property type="protein sequence ID" value="SHG31251.1"/>
    <property type="molecule type" value="Genomic_DNA"/>
</dbReference>
<evidence type="ECO:0000313" key="4">
    <source>
        <dbReference type="EMBL" id="SHG31251.1"/>
    </source>
</evidence>
<proteinExistence type="predicted"/>
<accession>A0A1M5ISK3</accession>
<dbReference type="PANTHER" id="PTHR34220">
    <property type="entry name" value="SENSOR HISTIDINE KINASE YPDA"/>
    <property type="match status" value="1"/>
</dbReference>
<dbReference type="InterPro" id="IPR036890">
    <property type="entry name" value="HATPase_C_sf"/>
</dbReference>
<dbReference type="Gene3D" id="3.30.565.10">
    <property type="entry name" value="Histidine kinase-like ATPase, C-terminal domain"/>
    <property type="match status" value="1"/>
</dbReference>
<evidence type="ECO:0000256" key="1">
    <source>
        <dbReference type="SAM" id="Phobius"/>
    </source>
</evidence>
<dbReference type="AlphaFoldDB" id="A0A1M5ISK3"/>
<dbReference type="GO" id="GO:0016020">
    <property type="term" value="C:membrane"/>
    <property type="evidence" value="ECO:0007669"/>
    <property type="project" value="InterPro"/>
</dbReference>
<dbReference type="InterPro" id="IPR010559">
    <property type="entry name" value="Sig_transdc_His_kin_internal"/>
</dbReference>
<dbReference type="RefSeq" id="WP_073321207.1">
    <property type="nucleotide sequence ID" value="NZ_FQWD01000003.1"/>
</dbReference>
<evidence type="ECO:0000313" key="5">
    <source>
        <dbReference type="Proteomes" id="UP000184520"/>
    </source>
</evidence>
<name>A0A1M5ISK3_9ALTE</name>
<evidence type="ECO:0000259" key="2">
    <source>
        <dbReference type="Pfam" id="PF02518"/>
    </source>
</evidence>
<feature type="domain" description="Signal transduction histidine kinase internal region" evidence="3">
    <location>
        <begin position="169"/>
        <end position="249"/>
    </location>
</feature>
<keyword evidence="1" id="KW-0812">Transmembrane</keyword>
<dbReference type="Pfam" id="PF06580">
    <property type="entry name" value="His_kinase"/>
    <property type="match status" value="1"/>
</dbReference>
<dbReference type="Pfam" id="PF02518">
    <property type="entry name" value="HATPase_c"/>
    <property type="match status" value="1"/>
</dbReference>
<dbReference type="PANTHER" id="PTHR34220:SF9">
    <property type="entry name" value="SIGNAL TRANSDUCTION HISTIDINE KINASE INTERNAL REGION DOMAIN-CONTAINING PROTEIN"/>
    <property type="match status" value="1"/>
</dbReference>
<organism evidence="4 5">
    <name type="scientific">Marisediminitalea aggregata</name>
    <dbReference type="NCBI Taxonomy" id="634436"/>
    <lineage>
        <taxon>Bacteria</taxon>
        <taxon>Pseudomonadati</taxon>
        <taxon>Pseudomonadota</taxon>
        <taxon>Gammaproteobacteria</taxon>
        <taxon>Alteromonadales</taxon>
        <taxon>Alteromonadaceae</taxon>
        <taxon>Marisediminitalea</taxon>
    </lineage>
</organism>
<keyword evidence="5" id="KW-1185">Reference proteome</keyword>
<protein>
    <submittedName>
        <fullName evidence="4">Histidine kinase</fullName>
    </submittedName>
</protein>
<feature type="transmembrane region" description="Helical" evidence="1">
    <location>
        <begin position="86"/>
        <end position="104"/>
    </location>
</feature>
<keyword evidence="4" id="KW-0418">Kinase</keyword>
<feature type="transmembrane region" description="Helical" evidence="1">
    <location>
        <begin position="52"/>
        <end position="74"/>
    </location>
</feature>
<dbReference type="InterPro" id="IPR050640">
    <property type="entry name" value="Bact_2-comp_sensor_kinase"/>
</dbReference>
<evidence type="ECO:0000259" key="3">
    <source>
        <dbReference type="Pfam" id="PF06580"/>
    </source>
</evidence>
<keyword evidence="4" id="KW-0808">Transferase</keyword>
<sequence length="367" mass="42463">MLMNFKNGTLVLKWQRLFENNERLFWVLHTVGWAGFAVVYYIGSFLHEVRPIFLFIIILNSYAGWILTIPLRYIFRWARKQTVGRLLFTVLVSTYLVALVWAVVKNVNYWEIYKHGFRPEAWYMYFSNTIDSMIMIGCWAGLYFGIKNFEMLQREKQNALKASTMAHQAHLKMLRYQLNPHFLFNTLNAISTLILMKENDTAEAMVSRLSDFLRYSLDNDPIKKVPLGQEIKALRLYLEIEKVRFGERLEVTWDIEDDCEDAMVPSMILQPIVENAIKHAISKLQEGGRLSIVASRFGNDLLLDVADNGPGADISDGQLSRVGGVGLPNIKERLHALYNRNFAFTVEHNQPQGVRVSLRMPYDVKDV</sequence>
<keyword evidence="1" id="KW-1133">Transmembrane helix</keyword>
<dbReference type="Proteomes" id="UP000184520">
    <property type="component" value="Unassembled WGS sequence"/>
</dbReference>
<feature type="domain" description="Histidine kinase/HSP90-like ATPase" evidence="2">
    <location>
        <begin position="267"/>
        <end position="362"/>
    </location>
</feature>
<dbReference type="STRING" id="634436.SAMN05216361_1791"/>
<gene>
    <name evidence="4" type="ORF">SAMN05216361_1791</name>
</gene>
<feature type="transmembrane region" description="Helical" evidence="1">
    <location>
        <begin position="124"/>
        <end position="146"/>
    </location>
</feature>
<feature type="transmembrane region" description="Helical" evidence="1">
    <location>
        <begin position="24"/>
        <end position="46"/>
    </location>
</feature>
<dbReference type="GO" id="GO:0000155">
    <property type="term" value="F:phosphorelay sensor kinase activity"/>
    <property type="evidence" value="ECO:0007669"/>
    <property type="project" value="InterPro"/>
</dbReference>